<dbReference type="FunFam" id="3.40.50.720:FF:000084">
    <property type="entry name" value="Short-chain dehydrogenase reductase"/>
    <property type="match status" value="1"/>
</dbReference>
<keyword evidence="5" id="KW-1185">Reference proteome</keyword>
<dbReference type="Pfam" id="PF00106">
    <property type="entry name" value="adh_short"/>
    <property type="match status" value="1"/>
</dbReference>
<dbReference type="InterPro" id="IPR036291">
    <property type="entry name" value="NAD(P)-bd_dom_sf"/>
</dbReference>
<dbReference type="RefSeq" id="WP_038143808.1">
    <property type="nucleotide sequence ID" value="NZ_AQRC01000002.1"/>
</dbReference>
<gene>
    <name evidence="4" type="ORF">DW2_03299</name>
</gene>
<evidence type="ECO:0000313" key="5">
    <source>
        <dbReference type="Proteomes" id="UP000028607"/>
    </source>
</evidence>
<dbReference type="PANTHER" id="PTHR43669:SF3">
    <property type="entry name" value="ALCOHOL DEHYDROGENASE, PUTATIVE (AFU_ORTHOLOGUE AFUA_3G03445)-RELATED"/>
    <property type="match status" value="1"/>
</dbReference>
<dbReference type="PRINTS" id="PR00080">
    <property type="entry name" value="SDRFAMILY"/>
</dbReference>
<comment type="caution">
    <text evidence="4">The sequence shown here is derived from an EMBL/GenBank/DDBJ whole genome shotgun (WGS) entry which is preliminary data.</text>
</comment>
<dbReference type="PRINTS" id="PR00081">
    <property type="entry name" value="GDHRDH"/>
</dbReference>
<dbReference type="AlphaFoldDB" id="A0A085U005"/>
<evidence type="ECO:0000256" key="1">
    <source>
        <dbReference type="ARBA" id="ARBA00006484"/>
    </source>
</evidence>
<dbReference type="Proteomes" id="UP000028607">
    <property type="component" value="Unassembled WGS sequence"/>
</dbReference>
<dbReference type="OrthoDB" id="9810734at2"/>
<dbReference type="GO" id="GO:0016491">
    <property type="term" value="F:oxidoreductase activity"/>
    <property type="evidence" value="ECO:0007669"/>
    <property type="project" value="UniProtKB-KW"/>
</dbReference>
<comment type="similarity">
    <text evidence="1 3">Belongs to the short-chain dehydrogenases/reductases (SDR) family.</text>
</comment>
<evidence type="ECO:0000256" key="2">
    <source>
        <dbReference type="ARBA" id="ARBA00023002"/>
    </source>
</evidence>
<dbReference type="Gene3D" id="3.40.50.720">
    <property type="entry name" value="NAD(P)-binding Rossmann-like Domain"/>
    <property type="match status" value="1"/>
</dbReference>
<protein>
    <submittedName>
        <fullName evidence="4">Dehydrogenase</fullName>
    </submittedName>
</protein>
<evidence type="ECO:0000313" key="4">
    <source>
        <dbReference type="EMBL" id="KFE36302.1"/>
    </source>
</evidence>
<dbReference type="PANTHER" id="PTHR43669">
    <property type="entry name" value="5-KETO-D-GLUCONATE 5-REDUCTASE"/>
    <property type="match status" value="1"/>
</dbReference>
<proteinExistence type="inferred from homology"/>
<reference evidence="4 5" key="2">
    <citation type="journal article" date="2015" name="Antonie Van Leeuwenhoek">
        <title>Thioclava indica sp. nov., isolated from surface seawater of the Indian Ocean.</title>
        <authorList>
            <person name="Liu Y."/>
            <person name="Lai Q."/>
            <person name="Du J."/>
            <person name="Xu H."/>
            <person name="Jiang L."/>
            <person name="Shao Z."/>
        </authorList>
    </citation>
    <scope>NUCLEOTIDE SEQUENCE [LARGE SCALE GENOMIC DNA]</scope>
    <source>
        <strain evidence="4 5">13D2W-2</strain>
    </source>
</reference>
<dbReference type="PATRIC" id="fig|1317124.6.peg.665"/>
<dbReference type="EMBL" id="AQRC01000002">
    <property type="protein sequence ID" value="KFE36302.1"/>
    <property type="molecule type" value="Genomic_DNA"/>
</dbReference>
<reference evidence="5" key="1">
    <citation type="submission" date="2013-04" db="EMBL/GenBank/DDBJ databases">
        <title>Thioclava sp. 13D2W-2 Genome Sequencing.</title>
        <authorList>
            <person name="Lai Q."/>
            <person name="Li G."/>
            <person name="Shao Z."/>
        </authorList>
    </citation>
    <scope>NUCLEOTIDE SEQUENCE [LARGE SCALE GENOMIC DNA]</scope>
    <source>
        <strain evidence="5">13D2W-2</strain>
    </source>
</reference>
<dbReference type="SUPFAM" id="SSF51735">
    <property type="entry name" value="NAD(P)-binding Rossmann-fold domains"/>
    <property type="match status" value="1"/>
</dbReference>
<dbReference type="InterPro" id="IPR002347">
    <property type="entry name" value="SDR_fam"/>
</dbReference>
<keyword evidence="2" id="KW-0560">Oxidoreductase</keyword>
<dbReference type="CDD" id="cd05233">
    <property type="entry name" value="SDR_c"/>
    <property type="match status" value="1"/>
</dbReference>
<accession>A0A085U005</accession>
<dbReference type="eggNOG" id="COG4221">
    <property type="taxonomic scope" value="Bacteria"/>
</dbReference>
<sequence length="256" mass="26309">MDFANKTVLITGASRGIGAATVRHFAQACANVVMLARDAKALDGLAAEVADAGGRALALPGDVSRFADLEAAVAQAVETFGGLDILVNNAAVIEPIARLAESDPEVWSRGVDINLKGVYHAMRAAIPAMLERGAGVVVNISSGAATGVLEGWSNYCATKAAVLSLTRCADLEYAAQGIRVVGLSPGTVATDMQVAIRASGINPVSQLDPSAHIPPEWVARGIAYLCTEAGADFAGTDFSLKTDEGRARIGLPPVGR</sequence>
<name>A0A085U005_9RHOB</name>
<evidence type="ECO:0000256" key="3">
    <source>
        <dbReference type="RuleBase" id="RU000363"/>
    </source>
</evidence>
<dbReference type="STRING" id="1317124.DW2_03299"/>
<organism evidence="4 5">
    <name type="scientific">Thioclava atlantica</name>
    <dbReference type="NCBI Taxonomy" id="1317124"/>
    <lineage>
        <taxon>Bacteria</taxon>
        <taxon>Pseudomonadati</taxon>
        <taxon>Pseudomonadota</taxon>
        <taxon>Alphaproteobacteria</taxon>
        <taxon>Rhodobacterales</taxon>
        <taxon>Paracoccaceae</taxon>
        <taxon>Thioclava</taxon>
    </lineage>
</organism>